<comment type="caution">
    <text evidence="1">The sequence shown here is derived from an EMBL/GenBank/DDBJ whole genome shotgun (WGS) entry which is preliminary data.</text>
</comment>
<protein>
    <submittedName>
        <fullName evidence="1">Uncharacterized protein</fullName>
    </submittedName>
</protein>
<proteinExistence type="predicted"/>
<dbReference type="EMBL" id="CM044708">
    <property type="protein sequence ID" value="KAI5649917.1"/>
    <property type="molecule type" value="Genomic_DNA"/>
</dbReference>
<keyword evidence="2" id="KW-1185">Reference proteome</keyword>
<dbReference type="Proteomes" id="UP001060085">
    <property type="component" value="Linkage Group LG08"/>
</dbReference>
<accession>A0ACB9ZSJ9</accession>
<organism evidence="1 2">
    <name type="scientific">Catharanthus roseus</name>
    <name type="common">Madagascar periwinkle</name>
    <name type="synonym">Vinca rosea</name>
    <dbReference type="NCBI Taxonomy" id="4058"/>
    <lineage>
        <taxon>Eukaryota</taxon>
        <taxon>Viridiplantae</taxon>
        <taxon>Streptophyta</taxon>
        <taxon>Embryophyta</taxon>
        <taxon>Tracheophyta</taxon>
        <taxon>Spermatophyta</taxon>
        <taxon>Magnoliopsida</taxon>
        <taxon>eudicotyledons</taxon>
        <taxon>Gunneridae</taxon>
        <taxon>Pentapetalae</taxon>
        <taxon>asterids</taxon>
        <taxon>lamiids</taxon>
        <taxon>Gentianales</taxon>
        <taxon>Apocynaceae</taxon>
        <taxon>Rauvolfioideae</taxon>
        <taxon>Vinceae</taxon>
        <taxon>Catharanthinae</taxon>
        <taxon>Catharanthus</taxon>
    </lineage>
</organism>
<reference evidence="2" key="1">
    <citation type="journal article" date="2023" name="Nat. Plants">
        <title>Single-cell RNA sequencing provides a high-resolution roadmap for understanding the multicellular compartmentation of specialized metabolism.</title>
        <authorList>
            <person name="Sun S."/>
            <person name="Shen X."/>
            <person name="Li Y."/>
            <person name="Li Y."/>
            <person name="Wang S."/>
            <person name="Li R."/>
            <person name="Zhang H."/>
            <person name="Shen G."/>
            <person name="Guo B."/>
            <person name="Wei J."/>
            <person name="Xu J."/>
            <person name="St-Pierre B."/>
            <person name="Chen S."/>
            <person name="Sun C."/>
        </authorList>
    </citation>
    <scope>NUCLEOTIDE SEQUENCE [LARGE SCALE GENOMIC DNA]</scope>
</reference>
<evidence type="ECO:0000313" key="2">
    <source>
        <dbReference type="Proteomes" id="UP001060085"/>
    </source>
</evidence>
<name>A0ACB9ZSJ9_CATRO</name>
<sequence>MEVGADGVAVITIYNPLVNALAILGINFLANFQLLTPISFHLGIIKSSLALVNQTKEEHSEKRGLDKSVKKNVCSSKDGASPIYHSCSEAKTNTPVTYCTRPSTRHSTFVEL</sequence>
<gene>
    <name evidence="1" type="ORF">M9H77_35922</name>
</gene>
<evidence type="ECO:0000313" key="1">
    <source>
        <dbReference type="EMBL" id="KAI5649917.1"/>
    </source>
</evidence>